<evidence type="ECO:0000313" key="2">
    <source>
        <dbReference type="Proteomes" id="UP000635565"/>
    </source>
</evidence>
<proteinExistence type="predicted"/>
<sequence>MTTEPHSLSGVRHDKATDMTRRQFLQRTTALGLGSTAALALLNACGTPTVNAGQLSANITYWNLFGGGDGVRMVQMEDSFSKSHPNIKLESVTLAWGAPYYTKLAMAAAGGRPPDVAISHMTRVPIYAAQDLLDPFDLNELAKVGITEDKFLPNIWERAHYNSKLYTIPLDTHPFVMYYNVDICQKAGLLDGAGNLKPLEGTTAIIDAFKRAQQVTGSAGVAFEVQGVTPWRIFYSLYSQLGGQALSADGKKLVIDDNKAEQALSFMADLTTKSKVAPPTIDYAGAVALFGSGKAAFHWNGEWEVSTFINQKSLKFNMVPFPKVFDQYHAQADSHAFILPRQSAVDPNSRAAVLEFISYMLKTSLTWAQGGHIPAYLPVTNDSQYKQLKPQSNYASVAAEVSVDPIAWFSGSGSELENQAGAAFQQVLAGQFTTKQGLDQFKKALQKLLSLPAPV</sequence>
<dbReference type="Pfam" id="PF01547">
    <property type="entry name" value="SBP_bac_1"/>
    <property type="match status" value="1"/>
</dbReference>
<evidence type="ECO:0000313" key="1">
    <source>
        <dbReference type="EMBL" id="GHO83954.1"/>
    </source>
</evidence>
<organism evidence="1 2">
    <name type="scientific">Dictyobacter formicarum</name>
    <dbReference type="NCBI Taxonomy" id="2778368"/>
    <lineage>
        <taxon>Bacteria</taxon>
        <taxon>Bacillati</taxon>
        <taxon>Chloroflexota</taxon>
        <taxon>Ktedonobacteria</taxon>
        <taxon>Ktedonobacterales</taxon>
        <taxon>Dictyobacteraceae</taxon>
        <taxon>Dictyobacter</taxon>
    </lineage>
</organism>
<reference evidence="1 2" key="1">
    <citation type="journal article" date="2021" name="Int. J. Syst. Evol. Microbiol.">
        <title>Reticulibacter mediterranei gen. nov., sp. nov., within the new family Reticulibacteraceae fam. nov., and Ktedonospora formicarum gen. nov., sp. nov., Ktedonobacter robiniae sp. nov., Dictyobacter formicarum sp. nov. and Dictyobacter arantiisoli sp. nov., belonging to the class Ktedonobacteria.</title>
        <authorList>
            <person name="Yabe S."/>
            <person name="Zheng Y."/>
            <person name="Wang C.M."/>
            <person name="Sakai Y."/>
            <person name="Abe K."/>
            <person name="Yokota A."/>
            <person name="Donadio S."/>
            <person name="Cavaletti L."/>
            <person name="Monciardini P."/>
        </authorList>
    </citation>
    <scope>NUCLEOTIDE SEQUENCE [LARGE SCALE GENOMIC DNA]</scope>
    <source>
        <strain evidence="1 2">SOSP1-9</strain>
    </source>
</reference>
<protein>
    <submittedName>
        <fullName evidence="1">Sugar ABC transporter substrate-binding protein</fullName>
    </submittedName>
</protein>
<dbReference type="PROSITE" id="PS51318">
    <property type="entry name" value="TAT"/>
    <property type="match status" value="1"/>
</dbReference>
<dbReference type="SUPFAM" id="SSF53850">
    <property type="entry name" value="Periplasmic binding protein-like II"/>
    <property type="match status" value="1"/>
</dbReference>
<dbReference type="PANTHER" id="PTHR43649:SF14">
    <property type="entry name" value="BLR3389 PROTEIN"/>
    <property type="match status" value="1"/>
</dbReference>
<dbReference type="Proteomes" id="UP000635565">
    <property type="component" value="Unassembled WGS sequence"/>
</dbReference>
<dbReference type="Gene3D" id="3.40.190.10">
    <property type="entry name" value="Periplasmic binding protein-like II"/>
    <property type="match status" value="1"/>
</dbReference>
<dbReference type="InterPro" id="IPR050490">
    <property type="entry name" value="Bact_solute-bd_prot1"/>
</dbReference>
<dbReference type="RefSeq" id="WP_201361580.1">
    <property type="nucleotide sequence ID" value="NZ_BNJJ01000004.1"/>
</dbReference>
<comment type="caution">
    <text evidence="1">The sequence shown here is derived from an EMBL/GenBank/DDBJ whole genome shotgun (WGS) entry which is preliminary data.</text>
</comment>
<accession>A0ABQ3VD03</accession>
<dbReference type="InterPro" id="IPR006311">
    <property type="entry name" value="TAT_signal"/>
</dbReference>
<gene>
    <name evidence="1" type="ORF">KSZ_19600</name>
</gene>
<dbReference type="EMBL" id="BNJJ01000004">
    <property type="protein sequence ID" value="GHO83954.1"/>
    <property type="molecule type" value="Genomic_DNA"/>
</dbReference>
<keyword evidence="2" id="KW-1185">Reference proteome</keyword>
<dbReference type="InterPro" id="IPR006059">
    <property type="entry name" value="SBP"/>
</dbReference>
<dbReference type="PANTHER" id="PTHR43649">
    <property type="entry name" value="ARABINOSE-BINDING PROTEIN-RELATED"/>
    <property type="match status" value="1"/>
</dbReference>
<name>A0ABQ3VD03_9CHLR</name>